<proteinExistence type="predicted"/>
<dbReference type="AlphaFoldDB" id="A0A6A4Q8D0"/>
<gene>
    <name evidence="2" type="ORF">Lalb_Chr07g0183121</name>
</gene>
<feature type="transmembrane region" description="Helical" evidence="1">
    <location>
        <begin position="74"/>
        <end position="93"/>
    </location>
</feature>
<dbReference type="OrthoDB" id="1724686at2759"/>
<keyword evidence="1" id="KW-0812">Transmembrane</keyword>
<keyword evidence="3" id="KW-1185">Reference proteome</keyword>
<sequence>MAMEVEGISRNSKSFNLSIEHDQDKGTQYEDCGLTSAHTIDHDSWQQVGLLLVTSYNCGWILTFSNLILVPLGWKWGIIWLIVVGLYVAYSNWQGT</sequence>
<comment type="caution">
    <text evidence="2">The sequence shown here is derived from an EMBL/GenBank/DDBJ whole genome shotgun (WGS) entry which is preliminary data.</text>
</comment>
<accession>A0A6A4Q8D0</accession>
<keyword evidence="1" id="KW-1133">Transmembrane helix</keyword>
<evidence type="ECO:0000313" key="3">
    <source>
        <dbReference type="Proteomes" id="UP000447434"/>
    </source>
</evidence>
<protein>
    <submittedName>
        <fullName evidence="2">Uncharacterized protein</fullName>
    </submittedName>
</protein>
<name>A0A6A4Q8D0_LUPAL</name>
<dbReference type="Proteomes" id="UP000447434">
    <property type="component" value="Chromosome 7"/>
</dbReference>
<evidence type="ECO:0000313" key="2">
    <source>
        <dbReference type="EMBL" id="KAE9610111.1"/>
    </source>
</evidence>
<reference evidence="3" key="1">
    <citation type="journal article" date="2020" name="Nat. Commun.">
        <title>Genome sequence of the cluster root forming white lupin.</title>
        <authorList>
            <person name="Hufnagel B."/>
            <person name="Marques A."/>
            <person name="Soriano A."/>
            <person name="Marques L."/>
            <person name="Divol F."/>
            <person name="Doumas P."/>
            <person name="Sallet E."/>
            <person name="Mancinotti D."/>
            <person name="Carrere S."/>
            <person name="Marande W."/>
            <person name="Arribat S."/>
            <person name="Keller J."/>
            <person name="Huneau C."/>
            <person name="Blein T."/>
            <person name="Aime D."/>
            <person name="Laguerre M."/>
            <person name="Taylor J."/>
            <person name="Schubert V."/>
            <person name="Nelson M."/>
            <person name="Geu-Flores F."/>
            <person name="Crespi M."/>
            <person name="Gallardo-Guerrero K."/>
            <person name="Delaux P.-M."/>
            <person name="Salse J."/>
            <person name="Berges H."/>
            <person name="Guyot R."/>
            <person name="Gouzy J."/>
            <person name="Peret B."/>
        </authorList>
    </citation>
    <scope>NUCLEOTIDE SEQUENCE [LARGE SCALE GENOMIC DNA]</scope>
    <source>
        <strain evidence="3">cv. Amiga</strain>
    </source>
</reference>
<evidence type="ECO:0000256" key="1">
    <source>
        <dbReference type="SAM" id="Phobius"/>
    </source>
</evidence>
<organism evidence="2 3">
    <name type="scientific">Lupinus albus</name>
    <name type="common">White lupine</name>
    <name type="synonym">Lupinus termis</name>
    <dbReference type="NCBI Taxonomy" id="3870"/>
    <lineage>
        <taxon>Eukaryota</taxon>
        <taxon>Viridiplantae</taxon>
        <taxon>Streptophyta</taxon>
        <taxon>Embryophyta</taxon>
        <taxon>Tracheophyta</taxon>
        <taxon>Spermatophyta</taxon>
        <taxon>Magnoliopsida</taxon>
        <taxon>eudicotyledons</taxon>
        <taxon>Gunneridae</taxon>
        <taxon>Pentapetalae</taxon>
        <taxon>rosids</taxon>
        <taxon>fabids</taxon>
        <taxon>Fabales</taxon>
        <taxon>Fabaceae</taxon>
        <taxon>Papilionoideae</taxon>
        <taxon>50 kb inversion clade</taxon>
        <taxon>genistoids sensu lato</taxon>
        <taxon>core genistoids</taxon>
        <taxon>Genisteae</taxon>
        <taxon>Lupinus</taxon>
    </lineage>
</organism>
<feature type="transmembrane region" description="Helical" evidence="1">
    <location>
        <begin position="48"/>
        <end position="68"/>
    </location>
</feature>
<keyword evidence="1" id="KW-0472">Membrane</keyword>
<dbReference type="EMBL" id="WOCE01000007">
    <property type="protein sequence ID" value="KAE9610111.1"/>
    <property type="molecule type" value="Genomic_DNA"/>
</dbReference>